<dbReference type="eggNOG" id="COG1459">
    <property type="taxonomic scope" value="Bacteria"/>
</dbReference>
<evidence type="ECO:0000256" key="5">
    <source>
        <dbReference type="ARBA" id="ARBA00022989"/>
    </source>
</evidence>
<feature type="transmembrane region" description="Helical" evidence="7">
    <location>
        <begin position="359"/>
        <end position="387"/>
    </location>
</feature>
<dbReference type="RefSeq" id="WP_027304963.1">
    <property type="nucleotide sequence ID" value="NZ_CP020867.1"/>
</dbReference>
<evidence type="ECO:0000313" key="10">
    <source>
        <dbReference type="Proteomes" id="UP000192902"/>
    </source>
</evidence>
<dbReference type="GO" id="GO:0005886">
    <property type="term" value="C:plasma membrane"/>
    <property type="evidence" value="ECO:0007669"/>
    <property type="project" value="UniProtKB-SubCell"/>
</dbReference>
<feature type="transmembrane region" description="Helical" evidence="7">
    <location>
        <begin position="212"/>
        <end position="230"/>
    </location>
</feature>
<proteinExistence type="inferred from homology"/>
<dbReference type="InterPro" id="IPR018076">
    <property type="entry name" value="T2SS_GspF_dom"/>
</dbReference>
<evidence type="ECO:0000259" key="8">
    <source>
        <dbReference type="Pfam" id="PF00482"/>
    </source>
</evidence>
<evidence type="ECO:0000256" key="6">
    <source>
        <dbReference type="ARBA" id="ARBA00023136"/>
    </source>
</evidence>
<dbReference type="PANTHER" id="PTHR30012">
    <property type="entry name" value="GENERAL SECRETION PATHWAY PROTEIN"/>
    <property type="match status" value="1"/>
</dbReference>
<evidence type="ECO:0000256" key="1">
    <source>
        <dbReference type="ARBA" id="ARBA00004651"/>
    </source>
</evidence>
<dbReference type="InterPro" id="IPR042094">
    <property type="entry name" value="T2SS_GspF_sf"/>
</dbReference>
<dbReference type="PANTHER" id="PTHR30012:SF0">
    <property type="entry name" value="TYPE II SECRETION SYSTEM PROTEIN F-RELATED"/>
    <property type="match status" value="1"/>
</dbReference>
<evidence type="ECO:0000256" key="4">
    <source>
        <dbReference type="ARBA" id="ARBA00022692"/>
    </source>
</evidence>
<accession>A0A1W6BUF9</accession>
<comment type="subcellular location">
    <subcellularLocation>
        <location evidence="1">Cell membrane</location>
        <topology evidence="1">Multi-pass membrane protein</topology>
    </subcellularLocation>
</comment>
<dbReference type="OrthoDB" id="9805682at2"/>
<keyword evidence="4 7" id="KW-0812">Transmembrane</keyword>
<feature type="domain" description="Type II secretion system protein GspF" evidence="8">
    <location>
        <begin position="266"/>
        <end position="385"/>
    </location>
</feature>
<dbReference type="KEGG" id="ccun:CCUN_0061"/>
<feature type="domain" description="Type II secretion system protein GspF" evidence="8">
    <location>
        <begin position="61"/>
        <end position="181"/>
    </location>
</feature>
<organism evidence="9 10">
    <name type="scientific">Campylobacter cuniculorum DSM 23162 = LMG 24588</name>
    <dbReference type="NCBI Taxonomy" id="1121267"/>
    <lineage>
        <taxon>Bacteria</taxon>
        <taxon>Pseudomonadati</taxon>
        <taxon>Campylobacterota</taxon>
        <taxon>Epsilonproteobacteria</taxon>
        <taxon>Campylobacterales</taxon>
        <taxon>Campylobacteraceae</taxon>
        <taxon>Campylobacter</taxon>
    </lineage>
</organism>
<evidence type="ECO:0000313" key="9">
    <source>
        <dbReference type="EMBL" id="ARJ55729.1"/>
    </source>
</evidence>
<keyword evidence="5 7" id="KW-1133">Transmembrane helix</keyword>
<evidence type="ECO:0000256" key="7">
    <source>
        <dbReference type="SAM" id="Phobius"/>
    </source>
</evidence>
<dbReference type="AlphaFoldDB" id="A0A1W6BUF9"/>
<dbReference type="STRING" id="1121267.CCUN_0061"/>
<dbReference type="Proteomes" id="UP000192902">
    <property type="component" value="Chromosome"/>
</dbReference>
<protein>
    <submittedName>
        <fullName evidence="9">Transformation system, type II secretion system membrane protein CtsF</fullName>
    </submittedName>
</protein>
<dbReference type="Pfam" id="PF00482">
    <property type="entry name" value="T2SSF"/>
    <property type="match status" value="2"/>
</dbReference>
<gene>
    <name evidence="9" type="primary">ctsF</name>
    <name evidence="9" type="ORF">CCUN_0061</name>
</gene>
<dbReference type="Gene3D" id="1.20.81.30">
    <property type="entry name" value="Type II secretion system (T2SS), domain F"/>
    <property type="match status" value="2"/>
</dbReference>
<evidence type="ECO:0000256" key="3">
    <source>
        <dbReference type="ARBA" id="ARBA00022475"/>
    </source>
</evidence>
<keyword evidence="3" id="KW-1003">Cell membrane</keyword>
<reference evidence="9 10" key="1">
    <citation type="submission" date="2017-04" db="EMBL/GenBank/DDBJ databases">
        <title>Complete genome sequence of the Campylobacter cuniculorum type strain LMG24588.</title>
        <authorList>
            <person name="Miller W.G."/>
            <person name="Yee E."/>
            <person name="Revez J."/>
            <person name="Bono J.L."/>
            <person name="Rossi M."/>
        </authorList>
    </citation>
    <scope>NUCLEOTIDE SEQUENCE [LARGE SCALE GENOMIC DNA]</scope>
    <source>
        <strain evidence="9 10">LMG 24588</strain>
    </source>
</reference>
<evidence type="ECO:0000256" key="2">
    <source>
        <dbReference type="ARBA" id="ARBA00005745"/>
    </source>
</evidence>
<dbReference type="EMBL" id="CP020867">
    <property type="protein sequence ID" value="ARJ55729.1"/>
    <property type="molecule type" value="Genomic_DNA"/>
</dbReference>
<name>A0A1W6BUF9_9BACT</name>
<feature type="transmembrane region" description="Helical" evidence="7">
    <location>
        <begin position="161"/>
        <end position="181"/>
    </location>
</feature>
<sequence length="395" mass="45207">MKIYELEFIQKGLKAKKLIKASNLNVAQNLALKENLQILSLKEVKKPFFKTKISGQNFILFFKELSLLSGVGLSIKEALKELSKNHKNFDKIIAQINENLNLGQNLSKAFETPYLALNSGELALIKMAENTGKLSKIFMQIAELREKSLQNQKRVKKAIRYPLIVFLSVCGAFLFLMFFVVGEFENLFENLGVDLPLMTRILLGIYEFLNKYYLFLAVFFLCVLLNLFFLYKKSNHFASICDFLVFKTPLLSHFMLCNQNYYFFIIFSLLLKSGIPTSKAFKIAYSSIKNRALFSKFKDIENSLSQGIDLSVAFEKVKIFDSVVISMLNVAMKSAKLELLSNEIANFYERKQEDFMDKFLALLEPLMTLVVGILVLFLALGIFLPLWELGSGVKF</sequence>
<comment type="similarity">
    <text evidence="2">Belongs to the GSP F family.</text>
</comment>
<dbReference type="InterPro" id="IPR003004">
    <property type="entry name" value="GspF/PilC"/>
</dbReference>
<keyword evidence="6 7" id="KW-0472">Membrane</keyword>